<proteinExistence type="predicted"/>
<dbReference type="Proteomes" id="UP000078200">
    <property type="component" value="Unassembled WGS sequence"/>
</dbReference>
<evidence type="ECO:0000313" key="4">
    <source>
        <dbReference type="Proteomes" id="UP000078200"/>
    </source>
</evidence>
<reference evidence="3" key="1">
    <citation type="submission" date="2020-05" db="UniProtKB">
        <authorList>
            <consortium name="EnsemblMetazoa"/>
        </authorList>
    </citation>
    <scope>IDENTIFICATION</scope>
    <source>
        <strain evidence="3">TTRI</strain>
    </source>
</reference>
<dbReference type="GO" id="GO:0005739">
    <property type="term" value="C:mitochondrion"/>
    <property type="evidence" value="ECO:0007669"/>
    <property type="project" value="UniProtKB-SubCell"/>
</dbReference>
<evidence type="ECO:0000256" key="2">
    <source>
        <dbReference type="ARBA" id="ARBA00023128"/>
    </source>
</evidence>
<evidence type="ECO:0000256" key="1">
    <source>
        <dbReference type="ARBA" id="ARBA00004173"/>
    </source>
</evidence>
<keyword evidence="4" id="KW-1185">Reference proteome</keyword>
<dbReference type="EnsemblMetazoa" id="GAUT046522-RA">
    <property type="protein sequence ID" value="GAUT046522-PA"/>
    <property type="gene ID" value="GAUT046522"/>
</dbReference>
<protein>
    <submittedName>
        <fullName evidence="3">Uncharacterized protein</fullName>
    </submittedName>
</protein>
<comment type="subcellular location">
    <subcellularLocation>
        <location evidence="1">Mitochondrion</location>
    </subcellularLocation>
</comment>
<dbReference type="InterPro" id="IPR036549">
    <property type="entry name" value="CX6/COA6-like_sf"/>
</dbReference>
<accession>A0A1A9VT11</accession>
<keyword evidence="2" id="KW-0496">Mitochondrion</keyword>
<dbReference type="VEuPathDB" id="VectorBase:GAUT046522"/>
<organism evidence="3 4">
    <name type="scientific">Glossina austeni</name>
    <name type="common">Savannah tsetse fly</name>
    <dbReference type="NCBI Taxonomy" id="7395"/>
    <lineage>
        <taxon>Eukaryota</taxon>
        <taxon>Metazoa</taxon>
        <taxon>Ecdysozoa</taxon>
        <taxon>Arthropoda</taxon>
        <taxon>Hexapoda</taxon>
        <taxon>Insecta</taxon>
        <taxon>Pterygota</taxon>
        <taxon>Neoptera</taxon>
        <taxon>Endopterygota</taxon>
        <taxon>Diptera</taxon>
        <taxon>Brachycera</taxon>
        <taxon>Muscomorpha</taxon>
        <taxon>Hippoboscoidea</taxon>
        <taxon>Glossinidae</taxon>
        <taxon>Glossina</taxon>
    </lineage>
</organism>
<dbReference type="SUPFAM" id="SSF47694">
    <property type="entry name" value="Cytochrome c oxidase subunit h"/>
    <property type="match status" value="1"/>
</dbReference>
<dbReference type="Gene3D" id="1.10.10.140">
    <property type="entry name" value="Cytochrome c oxidase, subunit VIb"/>
    <property type="match status" value="1"/>
</dbReference>
<sequence length="119" mass="13664">MTVKLKTAPSCCFDPRFPNQNQTRYCYQSNYNVYWILNPTAGFCGSYLNSYIKKPHGKDFINRYGIRLRKTLQFGGKPKNVLLNQERSGSECNWFHSTTRKATVTATFTAISIQSCKTT</sequence>
<name>A0A1A9VT11_GLOAU</name>
<evidence type="ECO:0000313" key="3">
    <source>
        <dbReference type="EnsemblMetazoa" id="GAUT046522-PA"/>
    </source>
</evidence>
<dbReference type="AlphaFoldDB" id="A0A1A9VT11"/>